<keyword evidence="6" id="KW-0479">Metal-binding</keyword>
<dbReference type="SUPFAM" id="SSF57783">
    <property type="entry name" value="Zinc beta-ribbon"/>
    <property type="match status" value="1"/>
</dbReference>
<evidence type="ECO:0000256" key="8">
    <source>
        <dbReference type="ARBA" id="ARBA00022833"/>
    </source>
</evidence>
<dbReference type="InterPro" id="IPR006171">
    <property type="entry name" value="TOPRIM_dom"/>
</dbReference>
<evidence type="ECO:0000256" key="7">
    <source>
        <dbReference type="ARBA" id="ARBA00022771"/>
    </source>
</evidence>
<dbReference type="Pfam" id="PF13662">
    <property type="entry name" value="Toprim_4"/>
    <property type="match status" value="1"/>
</dbReference>
<protein>
    <submittedName>
        <fullName evidence="12">DNA primase</fullName>
    </submittedName>
</protein>
<dbReference type="Gene3D" id="3.40.1360.10">
    <property type="match status" value="1"/>
</dbReference>
<dbReference type="GeneID" id="54999462"/>
<dbReference type="GO" id="GO:0008270">
    <property type="term" value="F:zinc ion binding"/>
    <property type="evidence" value="ECO:0007669"/>
    <property type="project" value="UniProtKB-KW"/>
</dbReference>
<dbReference type="SUPFAM" id="SSF56731">
    <property type="entry name" value="DNA primase core"/>
    <property type="match status" value="1"/>
</dbReference>
<evidence type="ECO:0000256" key="6">
    <source>
        <dbReference type="ARBA" id="ARBA00022723"/>
    </source>
</evidence>
<proteinExistence type="predicted"/>
<keyword evidence="5" id="KW-0235">DNA replication</keyword>
<dbReference type="RefSeq" id="YP_009808559.1">
    <property type="nucleotide sequence ID" value="NC_048041.1"/>
</dbReference>
<dbReference type="InterPro" id="IPR037068">
    <property type="entry name" value="DNA_primase_core_N_sf"/>
</dbReference>
<dbReference type="PANTHER" id="PTHR30313">
    <property type="entry name" value="DNA PRIMASE"/>
    <property type="match status" value="1"/>
</dbReference>
<evidence type="ECO:0000256" key="5">
    <source>
        <dbReference type="ARBA" id="ARBA00022705"/>
    </source>
</evidence>
<sequence length="291" mass="32474">MTTDVLKLLNEKGVEYTEKGNDYVVSCFNPEHEDNNPSLRIDRDTGRFHCLSCGFKGDLFDHFGQYRSRTYDLLYEVESQIQNILLETRGLDIPESSVPFSKEFRGIKAETFEKFQAFTHTDPEFLNRVVFPIFSVSGTIPALIGRYTHSNATPKYLVYPASANLPIYPIPKNSDTVVLVEGLFDVVNLHDKGLDTAAAIFGTHNLTWKTAEEKLAPLTASGITRIVLLLDGDGAGQLATAKLEKLIKAKTSCRVFDASDFLLPGQDPGGLDEDEVYQLQNYIEKLLANKV</sequence>
<feature type="domain" description="Zinc finger CHC2-type" evidence="10">
    <location>
        <begin position="3"/>
        <end position="71"/>
    </location>
</feature>
<keyword evidence="8" id="KW-0862">Zinc</keyword>
<keyword evidence="1" id="KW-0240">DNA-directed RNA polymerase</keyword>
<evidence type="ECO:0000256" key="4">
    <source>
        <dbReference type="ARBA" id="ARBA00022695"/>
    </source>
</evidence>
<dbReference type="GO" id="GO:0000428">
    <property type="term" value="C:DNA-directed RNA polymerase complex"/>
    <property type="evidence" value="ECO:0007669"/>
    <property type="project" value="UniProtKB-KW"/>
</dbReference>
<name>A0A385E7A4_9CAUD</name>
<keyword evidence="13" id="KW-1185">Reference proteome</keyword>
<dbReference type="GO" id="GO:0006269">
    <property type="term" value="P:DNA replication, synthesis of primer"/>
    <property type="evidence" value="ECO:0007669"/>
    <property type="project" value="UniProtKB-KW"/>
</dbReference>
<evidence type="ECO:0000259" key="11">
    <source>
        <dbReference type="Pfam" id="PF13662"/>
    </source>
</evidence>
<dbReference type="InterPro" id="IPR050219">
    <property type="entry name" value="DnaG_primase"/>
</dbReference>
<feature type="domain" description="Toprim" evidence="11">
    <location>
        <begin position="175"/>
        <end position="255"/>
    </location>
</feature>
<keyword evidence="4" id="KW-0548">Nucleotidyltransferase</keyword>
<evidence type="ECO:0000313" key="12">
    <source>
        <dbReference type="EMBL" id="AXQ66737.1"/>
    </source>
</evidence>
<evidence type="ECO:0000313" key="13">
    <source>
        <dbReference type="Proteomes" id="UP000263435"/>
    </source>
</evidence>
<evidence type="ECO:0000256" key="3">
    <source>
        <dbReference type="ARBA" id="ARBA00022679"/>
    </source>
</evidence>
<dbReference type="Pfam" id="PF01807">
    <property type="entry name" value="Zn_ribbon_DnaG"/>
    <property type="match status" value="1"/>
</dbReference>
<dbReference type="InterPro" id="IPR002694">
    <property type="entry name" value="Znf_CHC2"/>
</dbReference>
<dbReference type="PANTHER" id="PTHR30313:SF2">
    <property type="entry name" value="DNA PRIMASE"/>
    <property type="match status" value="1"/>
</dbReference>
<keyword evidence="9" id="KW-0804">Transcription</keyword>
<dbReference type="Gene3D" id="3.90.580.10">
    <property type="entry name" value="Zinc finger, CHC2-type domain"/>
    <property type="match status" value="1"/>
</dbReference>
<dbReference type="CDD" id="cd01029">
    <property type="entry name" value="TOPRIM_primases"/>
    <property type="match status" value="1"/>
</dbReference>
<evidence type="ECO:0000256" key="9">
    <source>
        <dbReference type="ARBA" id="ARBA00023163"/>
    </source>
</evidence>
<dbReference type="EMBL" id="MH645904">
    <property type="protein sequence ID" value="AXQ66737.1"/>
    <property type="molecule type" value="Genomic_DNA"/>
</dbReference>
<evidence type="ECO:0000256" key="1">
    <source>
        <dbReference type="ARBA" id="ARBA00022478"/>
    </source>
</evidence>
<dbReference type="InterPro" id="IPR034154">
    <property type="entry name" value="TOPRIM_DnaG/twinkle"/>
</dbReference>
<dbReference type="KEGG" id="vg:54999462"/>
<evidence type="ECO:0000259" key="10">
    <source>
        <dbReference type="Pfam" id="PF01807"/>
    </source>
</evidence>
<keyword evidence="3" id="KW-0808">Transferase</keyword>
<dbReference type="GO" id="GO:0003899">
    <property type="term" value="F:DNA-directed RNA polymerase activity"/>
    <property type="evidence" value="ECO:0007669"/>
    <property type="project" value="InterPro"/>
</dbReference>
<keyword evidence="2" id="KW-0639">Primosome</keyword>
<reference evidence="12 13" key="1">
    <citation type="submission" date="2018-07" db="EMBL/GenBank/DDBJ databases">
        <title>Sequencing of PG07.</title>
        <authorList>
            <person name="Ding T."/>
        </authorList>
    </citation>
    <scope>NUCLEOTIDE SEQUENCE [LARGE SCALE GENOMIC DNA]</scope>
</reference>
<dbReference type="Gene3D" id="3.90.980.10">
    <property type="entry name" value="DNA primase, catalytic core, N-terminal domain"/>
    <property type="match status" value="1"/>
</dbReference>
<organism evidence="12 13">
    <name type="scientific">Vibrio phage vB_VpS_PG07</name>
    <dbReference type="NCBI Taxonomy" id="2301664"/>
    <lineage>
        <taxon>Viruses</taxon>
        <taxon>Duplodnaviria</taxon>
        <taxon>Heunggongvirae</taxon>
        <taxon>Uroviricota</taxon>
        <taxon>Caudoviricetes</taxon>
        <taxon>Demerecviridae</taxon>
        <taxon>Pogseptimavirus</taxon>
        <taxon>Pogseptimavirus PG07</taxon>
    </lineage>
</organism>
<dbReference type="InterPro" id="IPR036977">
    <property type="entry name" value="DNA_primase_Znf_CHC2"/>
</dbReference>
<accession>A0A385E7A4</accession>
<dbReference type="GO" id="GO:0003677">
    <property type="term" value="F:DNA binding"/>
    <property type="evidence" value="ECO:0007669"/>
    <property type="project" value="InterPro"/>
</dbReference>
<evidence type="ECO:0000256" key="2">
    <source>
        <dbReference type="ARBA" id="ARBA00022515"/>
    </source>
</evidence>
<keyword evidence="7" id="KW-0863">Zinc-finger</keyword>
<dbReference type="Proteomes" id="UP000263435">
    <property type="component" value="Segment"/>
</dbReference>